<accession>S4NFU3</accession>
<gene>
    <name evidence="1" type="ORF">PORCRE_136</name>
</gene>
<comment type="caution">
    <text evidence="1">The sequence shown here is derived from an EMBL/GenBank/DDBJ whole genome shotgun (WGS) entry which is preliminary data.</text>
</comment>
<proteinExistence type="predicted"/>
<dbReference type="Proteomes" id="UP000018031">
    <property type="component" value="Unassembled WGS sequence"/>
</dbReference>
<evidence type="ECO:0000313" key="1">
    <source>
        <dbReference type="EMBL" id="GAD04452.1"/>
    </source>
</evidence>
<protein>
    <submittedName>
        <fullName evidence="1">Uncharacterized protein</fullName>
    </submittedName>
</protein>
<sequence>MFLDHWFLVFGFFCHRCAVSCVQIEESLGCADRDNGFAIQKADIYRDRIE</sequence>
<reference evidence="1 2" key="2">
    <citation type="journal article" date="2013" name="Genome Announc.">
        <title>Draft Genome Sequences of Porphyromonas crevioricanis JCM 15906T and Porphyromonas cansulci JCM 13913T Isolated from a Canine Oral Cavity.</title>
        <authorList>
            <person name="Sakamoto M."/>
            <person name="Tanaka N."/>
            <person name="Shiwa Y."/>
            <person name="Yoshikawa H."/>
            <person name="Ohkuma M."/>
        </authorList>
    </citation>
    <scope>NUCLEOTIDE SEQUENCE [LARGE SCALE GENOMIC DNA]</scope>
    <source>
        <strain evidence="1 2">JCM 15906</strain>
    </source>
</reference>
<dbReference type="AlphaFoldDB" id="S4NFU3"/>
<name>S4NFU3_9PORP</name>
<evidence type="ECO:0000313" key="2">
    <source>
        <dbReference type="Proteomes" id="UP000018031"/>
    </source>
</evidence>
<dbReference type="EMBL" id="BAOU01000005">
    <property type="protein sequence ID" value="GAD04452.1"/>
    <property type="molecule type" value="Genomic_DNA"/>
</dbReference>
<organism evidence="1 2">
    <name type="scientific">Porphyromonas crevioricanis JCM 15906</name>
    <dbReference type="NCBI Taxonomy" id="1305617"/>
    <lineage>
        <taxon>Bacteria</taxon>
        <taxon>Pseudomonadati</taxon>
        <taxon>Bacteroidota</taxon>
        <taxon>Bacteroidia</taxon>
        <taxon>Bacteroidales</taxon>
        <taxon>Porphyromonadaceae</taxon>
        <taxon>Porphyromonas</taxon>
    </lineage>
</organism>
<reference evidence="2" key="1">
    <citation type="journal article" date="2013" name="Genome">
        <title>Draft Genome Sequences of Porphyromonas crevioricanis JCM 15906T and Porphyromonas cansulci JCM 13913T Isolated from a Canine Oral Cavity.</title>
        <authorList>
            <person name="Sakamoto M."/>
            <person name="Tanaka N."/>
            <person name="Shiwa Y."/>
            <person name="Yoshikawa H."/>
            <person name="Ohkuma M."/>
        </authorList>
    </citation>
    <scope>NUCLEOTIDE SEQUENCE [LARGE SCALE GENOMIC DNA]</scope>
    <source>
        <strain evidence="2">JCM 15906</strain>
    </source>
</reference>